<gene>
    <name evidence="3" type="primary">LOC109114649</name>
</gene>
<keyword evidence="2" id="KW-1185">Reference proteome</keyword>
<protein>
    <submittedName>
        <fullName evidence="3">Uncharacterized protein LOC109114649</fullName>
    </submittedName>
</protein>
<dbReference type="KEGG" id="nnu:109114649"/>
<dbReference type="InParanoid" id="A0A1U8Q2Z3"/>
<sequence length="329" mass="36545">MKRRKRVTKQVRVESPRAVEPEVPSHPPVINLESPREPEVAGPDPEVAAEPEVAEARNVDTTEASHTQTVFSNSGSQEGVGSVLTSSCALRKCKKVVYPAEVSEWADLPPGHISTRTASHAMVVNTSIHALTIQSERNLKRTQAAKEASRAAQTELRIAWERIYRLEGDTSAQKNAIETLTSEKVAMDRELERLRRENGALRIVVKHLANSKGVLEHEVEYLKADIKEKSEIFFQAIEDNEVKAVEDYIASERFDDLMVGSYRRGFKLSRWMIRHTYPGLDTRAITTSRITLEMALAADDDPDSEDEVDASSAAEVSFDDLGEGGVPPK</sequence>
<proteinExistence type="predicted"/>
<organism evidence="2 3">
    <name type="scientific">Nelumbo nucifera</name>
    <name type="common">Sacred lotus</name>
    <dbReference type="NCBI Taxonomy" id="4432"/>
    <lineage>
        <taxon>Eukaryota</taxon>
        <taxon>Viridiplantae</taxon>
        <taxon>Streptophyta</taxon>
        <taxon>Embryophyta</taxon>
        <taxon>Tracheophyta</taxon>
        <taxon>Spermatophyta</taxon>
        <taxon>Magnoliopsida</taxon>
        <taxon>Proteales</taxon>
        <taxon>Nelumbonaceae</taxon>
        <taxon>Nelumbo</taxon>
    </lineage>
</organism>
<evidence type="ECO:0000313" key="2">
    <source>
        <dbReference type="Proteomes" id="UP000189703"/>
    </source>
</evidence>
<name>A0A1U8Q2Z3_NELNU</name>
<feature type="region of interest" description="Disordered" evidence="1">
    <location>
        <begin position="297"/>
        <end position="329"/>
    </location>
</feature>
<feature type="region of interest" description="Disordered" evidence="1">
    <location>
        <begin position="1"/>
        <end position="46"/>
    </location>
</feature>
<dbReference type="AlphaFoldDB" id="A0A1U8Q2Z3"/>
<feature type="compositionally biased region" description="Acidic residues" evidence="1">
    <location>
        <begin position="298"/>
        <end position="309"/>
    </location>
</feature>
<evidence type="ECO:0000313" key="3">
    <source>
        <dbReference type="RefSeq" id="XP_019053173.1"/>
    </source>
</evidence>
<accession>A0A1U8Q2Z3</accession>
<feature type="compositionally biased region" description="Basic and acidic residues" evidence="1">
    <location>
        <begin position="11"/>
        <end position="20"/>
    </location>
</feature>
<dbReference type="OrthoDB" id="10255522at2759"/>
<dbReference type="RefSeq" id="XP_019053173.1">
    <property type="nucleotide sequence ID" value="XM_019197628.1"/>
</dbReference>
<reference evidence="3" key="1">
    <citation type="submission" date="2025-08" db="UniProtKB">
        <authorList>
            <consortium name="RefSeq"/>
        </authorList>
    </citation>
    <scope>IDENTIFICATION</scope>
</reference>
<evidence type="ECO:0000256" key="1">
    <source>
        <dbReference type="SAM" id="MobiDB-lite"/>
    </source>
</evidence>
<dbReference type="GeneID" id="109114649"/>
<dbReference type="Proteomes" id="UP000189703">
    <property type="component" value="Unplaced"/>
</dbReference>